<gene>
    <name evidence="1" type="ORF">A2Z21_09460</name>
</gene>
<evidence type="ECO:0000313" key="1">
    <source>
        <dbReference type="EMBL" id="OGF52809.1"/>
    </source>
</evidence>
<accession>A0A1F5UNW9</accession>
<organism evidence="1 2">
    <name type="scientific">Fraserbacteria sp. (strain RBG_16_55_9)</name>
    <dbReference type="NCBI Taxonomy" id="1817864"/>
    <lineage>
        <taxon>Bacteria</taxon>
        <taxon>Candidatus Fraseribacteriota</taxon>
    </lineage>
</organism>
<evidence type="ECO:0000313" key="2">
    <source>
        <dbReference type="Proteomes" id="UP000179157"/>
    </source>
</evidence>
<name>A0A1F5UNW9_FRAXR</name>
<dbReference type="Proteomes" id="UP000179157">
    <property type="component" value="Unassembled WGS sequence"/>
</dbReference>
<dbReference type="AlphaFoldDB" id="A0A1F5UNW9"/>
<comment type="caution">
    <text evidence="1">The sequence shown here is derived from an EMBL/GenBank/DDBJ whole genome shotgun (WGS) entry which is preliminary data.</text>
</comment>
<sequence>MTNAEVLAALEEARRLYNSHCGMQGDMILRDLIRSIEAEPEPLDTFNEVVLKGPDRDWALEHYWPADEQPFGEGEECLVTVKVYPREVQDEHDAG</sequence>
<dbReference type="EMBL" id="MFGX01000126">
    <property type="protein sequence ID" value="OGF52809.1"/>
    <property type="molecule type" value="Genomic_DNA"/>
</dbReference>
<reference evidence="1 2" key="1">
    <citation type="journal article" date="2016" name="Nat. Commun.">
        <title>Thousands of microbial genomes shed light on interconnected biogeochemical processes in an aquifer system.</title>
        <authorList>
            <person name="Anantharaman K."/>
            <person name="Brown C.T."/>
            <person name="Hug L.A."/>
            <person name="Sharon I."/>
            <person name="Castelle C.J."/>
            <person name="Probst A.J."/>
            <person name="Thomas B.C."/>
            <person name="Singh A."/>
            <person name="Wilkins M.J."/>
            <person name="Karaoz U."/>
            <person name="Brodie E.L."/>
            <person name="Williams K.H."/>
            <person name="Hubbard S.S."/>
            <person name="Banfield J.F."/>
        </authorList>
    </citation>
    <scope>NUCLEOTIDE SEQUENCE [LARGE SCALE GENOMIC DNA]</scope>
    <source>
        <strain evidence="2">RBG_16_55_9</strain>
    </source>
</reference>
<proteinExistence type="predicted"/>
<dbReference type="STRING" id="1817864.A2Z21_09460"/>
<protein>
    <submittedName>
        <fullName evidence="1">Uncharacterized protein</fullName>
    </submittedName>
</protein>